<dbReference type="RefSeq" id="XP_070890573.1">
    <property type="nucleotide sequence ID" value="XM_071025015.1"/>
</dbReference>
<evidence type="ECO:0000256" key="2">
    <source>
        <dbReference type="ARBA" id="ARBA00022771"/>
    </source>
</evidence>
<feature type="domain" description="MYND-type" evidence="5">
    <location>
        <begin position="52"/>
        <end position="99"/>
    </location>
</feature>
<dbReference type="EMBL" id="JBFXLQ010000003">
    <property type="protein sequence ID" value="KAL2871594.1"/>
    <property type="molecule type" value="Genomic_DNA"/>
</dbReference>
<keyword evidence="1" id="KW-0479">Metal-binding</keyword>
<dbReference type="Pfam" id="PF01753">
    <property type="entry name" value="zf-MYND"/>
    <property type="match status" value="1"/>
</dbReference>
<dbReference type="GeneID" id="98140087"/>
<comment type="caution">
    <text evidence="6">The sequence shown here is derived from an EMBL/GenBank/DDBJ whole genome shotgun (WGS) entry which is preliminary data.</text>
</comment>
<gene>
    <name evidence="6" type="ORF">BJX67DRAFT_166566</name>
</gene>
<protein>
    <recommendedName>
        <fullName evidence="5">MYND-type domain-containing protein</fullName>
    </recommendedName>
</protein>
<sequence>MQELQQPNLNNYPAKTACTARIISFSIPCPVGNPYPLPSSNRHYPHHIMANCANCGTQGTQHCAGCLEAPEYQPGDSTSVSYCSRDCQKEHWPSHKSHCIAMHQRRKLLRTARVLKAALLTYREIFYDIPLTKIDFQDGVLRLHQSP</sequence>
<dbReference type="SUPFAM" id="SSF144232">
    <property type="entry name" value="HIT/MYND zinc finger-like"/>
    <property type="match status" value="1"/>
</dbReference>
<evidence type="ECO:0000256" key="1">
    <source>
        <dbReference type="ARBA" id="ARBA00022723"/>
    </source>
</evidence>
<organism evidence="6 7">
    <name type="scientific">Aspergillus lucknowensis</name>
    <dbReference type="NCBI Taxonomy" id="176173"/>
    <lineage>
        <taxon>Eukaryota</taxon>
        <taxon>Fungi</taxon>
        <taxon>Dikarya</taxon>
        <taxon>Ascomycota</taxon>
        <taxon>Pezizomycotina</taxon>
        <taxon>Eurotiomycetes</taxon>
        <taxon>Eurotiomycetidae</taxon>
        <taxon>Eurotiales</taxon>
        <taxon>Aspergillaceae</taxon>
        <taxon>Aspergillus</taxon>
        <taxon>Aspergillus subgen. Nidulantes</taxon>
    </lineage>
</organism>
<name>A0ABR4M4T1_9EURO</name>
<dbReference type="InterPro" id="IPR002893">
    <property type="entry name" value="Znf_MYND"/>
</dbReference>
<keyword evidence="3" id="KW-0862">Zinc</keyword>
<dbReference type="Gene3D" id="6.10.140.2220">
    <property type="match status" value="1"/>
</dbReference>
<dbReference type="PROSITE" id="PS50865">
    <property type="entry name" value="ZF_MYND_2"/>
    <property type="match status" value="1"/>
</dbReference>
<evidence type="ECO:0000259" key="5">
    <source>
        <dbReference type="PROSITE" id="PS50865"/>
    </source>
</evidence>
<keyword evidence="7" id="KW-1185">Reference proteome</keyword>
<evidence type="ECO:0000313" key="7">
    <source>
        <dbReference type="Proteomes" id="UP001610432"/>
    </source>
</evidence>
<keyword evidence="2 4" id="KW-0863">Zinc-finger</keyword>
<accession>A0ABR4M4T1</accession>
<evidence type="ECO:0000313" key="6">
    <source>
        <dbReference type="EMBL" id="KAL2871594.1"/>
    </source>
</evidence>
<reference evidence="6 7" key="1">
    <citation type="submission" date="2024-07" db="EMBL/GenBank/DDBJ databases">
        <title>Section-level genome sequencing and comparative genomics of Aspergillus sections Usti and Cavernicolus.</title>
        <authorList>
            <consortium name="Lawrence Berkeley National Laboratory"/>
            <person name="Nybo J.L."/>
            <person name="Vesth T.C."/>
            <person name="Theobald S."/>
            <person name="Frisvad J.C."/>
            <person name="Larsen T.O."/>
            <person name="Kjaerboelling I."/>
            <person name="Rothschild-Mancinelli K."/>
            <person name="Lyhne E.K."/>
            <person name="Kogle M.E."/>
            <person name="Barry K."/>
            <person name="Clum A."/>
            <person name="Na H."/>
            <person name="Ledsgaard L."/>
            <person name="Lin J."/>
            <person name="Lipzen A."/>
            <person name="Kuo A."/>
            <person name="Riley R."/>
            <person name="Mondo S."/>
            <person name="Labutti K."/>
            <person name="Haridas S."/>
            <person name="Pangalinan J."/>
            <person name="Salamov A.A."/>
            <person name="Simmons B.A."/>
            <person name="Magnuson J.K."/>
            <person name="Chen J."/>
            <person name="Drula E."/>
            <person name="Henrissat B."/>
            <person name="Wiebenga A."/>
            <person name="Lubbers R.J."/>
            <person name="Gomes A.C."/>
            <person name="Macurrencykelacurrency M.R."/>
            <person name="Stajich J."/>
            <person name="Grigoriev I.V."/>
            <person name="Mortensen U.H."/>
            <person name="De Vries R.P."/>
            <person name="Baker S.E."/>
            <person name="Andersen M.R."/>
        </authorList>
    </citation>
    <scope>NUCLEOTIDE SEQUENCE [LARGE SCALE GENOMIC DNA]</scope>
    <source>
        <strain evidence="6 7">CBS 449.75</strain>
    </source>
</reference>
<dbReference type="Proteomes" id="UP001610432">
    <property type="component" value="Unassembled WGS sequence"/>
</dbReference>
<evidence type="ECO:0000256" key="4">
    <source>
        <dbReference type="PROSITE-ProRule" id="PRU00134"/>
    </source>
</evidence>
<proteinExistence type="predicted"/>
<evidence type="ECO:0000256" key="3">
    <source>
        <dbReference type="ARBA" id="ARBA00022833"/>
    </source>
</evidence>